<feature type="compositionally biased region" description="Basic and acidic residues" evidence="2">
    <location>
        <begin position="432"/>
        <end position="453"/>
    </location>
</feature>
<dbReference type="EMBL" id="CAIIXF020000010">
    <property type="protein sequence ID" value="CAH1798062.1"/>
    <property type="molecule type" value="Genomic_DNA"/>
</dbReference>
<dbReference type="InterPro" id="IPR022136">
    <property type="entry name" value="DUF3668"/>
</dbReference>
<feature type="region of interest" description="Disordered" evidence="2">
    <location>
        <begin position="355"/>
        <end position="476"/>
    </location>
</feature>
<dbReference type="InterPro" id="IPR039893">
    <property type="entry name" value="CEP120-like"/>
</dbReference>
<feature type="region of interest" description="Disordered" evidence="2">
    <location>
        <begin position="653"/>
        <end position="691"/>
    </location>
</feature>
<comment type="caution">
    <text evidence="4">The sequence shown here is derived from an EMBL/GenBank/DDBJ whole genome shotgun (WGS) entry which is preliminary data.</text>
</comment>
<accession>A0A8S4PVF6</accession>
<name>A0A8S4PVF6_OWEFU</name>
<sequence>MMSKDKFLVVVSVLEGKRFPKRLRHELIAEARFDGELLATDPVAHSQTPDFTQELAWELDKRGLHQHKLQRSSIKVQCYAVDTQSTMKELVGYVMLDIRSAQTKQTTKWYPLLNSKYSKNKPELKVGVYIDNDVISQQTFKAKDAPARRGEAPALDSPLTERSEVNPHSLKPVLNETEGWYQIGPEHKCTDQFILSVTVAFAANLTQLVPSNFLLPANANGYFFYYSLFGNDVSNEPFKDLMTPNFAAERASVRLRSSIDALMVFLSTQPGLELHLCCGDQSLGSSKIPLNSLLKKGSTEIYMKPVSIEGAFELIPPNRHREQLTPVPEELQPIVGISIVLKKEEQGISTPIKSMIPNMEMPSQPRQYQSPPEKLPKTHQNENKPSEVKKTPPKDQSKLKHPEEILSKSAESYTESFEEEKTDQDISNISVEQRKEDGAKTKKSPSDKTKTSEKMSPGVRAVSLPPDPTPSTESSTTQAHIAVPQQNHHFCFSIDLRSIRDFDTKTYVNVFLRYAYPFFGSAAPILTQPAVEVRRGTEVLLPQSFCAFNFATTPQQLFDTIVSVPLVVEVWDRDRQKAQDTILGVVKLPLTHIFQSEKTRIVKEDGTTGMRQTFTDHLPIISADGQLRKLGEIFVLLSLEDLGPINLQRVAVGEDTSQSEATTIGAPPPRQHAPPPVQSDPPQGQSAPPLEPRETQEYQAAMELEMWKHAQETVFEKQLRNKEETYMKTLAEEWKRRDMDREIIMKKKLQEYSELEKQLRSTLADVDRRDKQLAANEQEVMRLRVDLQREHERKLVETREASRRMKEDCEHQVALERSKVSDLEHQITQHKDQISEWEKKYQKLDTDFITYKEQQSSKPEVRLQSEISLLSLEKAELERSLDSVTKSKIHYKQQWGRALKEIARLKQKEQTTARDQLRKQQQELEHMRLRYLATEEQEVVKSERKHLEEIKEEMNKLKSMSEQQQQQLKQQQQQQDPQKLSDKASISTSMQPMDQNNQSVDDHITRLIEERDTLLRTGVYSTEDRIIAELDRQIRETIARKDR</sequence>
<evidence type="ECO:0000256" key="1">
    <source>
        <dbReference type="SAM" id="Coils"/>
    </source>
</evidence>
<dbReference type="GO" id="GO:1903724">
    <property type="term" value="P:positive regulation of centriole elongation"/>
    <property type="evidence" value="ECO:0007669"/>
    <property type="project" value="TreeGrafter"/>
</dbReference>
<protein>
    <recommendedName>
        <fullName evidence="3">C2 domain-containing protein</fullName>
    </recommendedName>
</protein>
<organism evidence="4 5">
    <name type="scientific">Owenia fusiformis</name>
    <name type="common">Polychaete worm</name>
    <dbReference type="NCBI Taxonomy" id="6347"/>
    <lineage>
        <taxon>Eukaryota</taxon>
        <taxon>Metazoa</taxon>
        <taxon>Spiralia</taxon>
        <taxon>Lophotrochozoa</taxon>
        <taxon>Annelida</taxon>
        <taxon>Polychaeta</taxon>
        <taxon>Sedentaria</taxon>
        <taxon>Canalipalpata</taxon>
        <taxon>Sabellida</taxon>
        <taxon>Oweniida</taxon>
        <taxon>Oweniidae</taxon>
        <taxon>Owenia</taxon>
    </lineage>
</organism>
<reference evidence="4" key="1">
    <citation type="submission" date="2022-03" db="EMBL/GenBank/DDBJ databases">
        <authorList>
            <person name="Martin C."/>
        </authorList>
    </citation>
    <scope>NUCLEOTIDE SEQUENCE</scope>
</reference>
<gene>
    <name evidence="4" type="ORF">OFUS_LOCUS22249</name>
</gene>
<feature type="region of interest" description="Disordered" evidence="2">
    <location>
        <begin position="955"/>
        <end position="999"/>
    </location>
</feature>
<feature type="compositionally biased region" description="Pro residues" evidence="2">
    <location>
        <begin position="666"/>
        <end position="679"/>
    </location>
</feature>
<dbReference type="Pfam" id="PF12416">
    <property type="entry name" value="DUF3668"/>
    <property type="match status" value="1"/>
</dbReference>
<dbReference type="InterPro" id="IPR000008">
    <property type="entry name" value="C2_dom"/>
</dbReference>
<dbReference type="Pfam" id="PF00168">
    <property type="entry name" value="C2"/>
    <property type="match status" value="2"/>
</dbReference>
<feature type="compositionally biased region" description="Polar residues" evidence="2">
    <location>
        <begin position="984"/>
        <end position="999"/>
    </location>
</feature>
<evidence type="ECO:0000313" key="4">
    <source>
        <dbReference type="EMBL" id="CAH1798062.1"/>
    </source>
</evidence>
<feature type="region of interest" description="Disordered" evidence="2">
    <location>
        <begin position="141"/>
        <end position="165"/>
    </location>
</feature>
<feature type="domain" description="C2" evidence="3">
    <location>
        <begin position="473"/>
        <end position="603"/>
    </location>
</feature>
<proteinExistence type="predicted"/>
<evidence type="ECO:0000259" key="3">
    <source>
        <dbReference type="PROSITE" id="PS50004"/>
    </source>
</evidence>
<feature type="compositionally biased region" description="Low complexity" evidence="2">
    <location>
        <begin position="963"/>
        <end position="978"/>
    </location>
</feature>
<dbReference type="PANTHER" id="PTHR21574:SF0">
    <property type="entry name" value="CENTROSOMAL PROTEIN OF 120 KDA"/>
    <property type="match status" value="1"/>
</dbReference>
<dbReference type="GO" id="GO:0005813">
    <property type="term" value="C:centrosome"/>
    <property type="evidence" value="ECO:0007669"/>
    <property type="project" value="TreeGrafter"/>
</dbReference>
<dbReference type="SUPFAM" id="SSF49562">
    <property type="entry name" value="C2 domain (Calcium/lipid-binding domain, CaLB)"/>
    <property type="match status" value="1"/>
</dbReference>
<dbReference type="Proteomes" id="UP000749559">
    <property type="component" value="Unassembled WGS sequence"/>
</dbReference>
<feature type="compositionally biased region" description="Basic and acidic residues" evidence="2">
    <location>
        <begin position="374"/>
        <end position="406"/>
    </location>
</feature>
<dbReference type="InterPro" id="IPR035892">
    <property type="entry name" value="C2_domain_sf"/>
</dbReference>
<keyword evidence="5" id="KW-1185">Reference proteome</keyword>
<dbReference type="PANTHER" id="PTHR21574">
    <property type="entry name" value="CENTROSOMAL PROTEIN OF 120 KDA"/>
    <property type="match status" value="1"/>
</dbReference>
<evidence type="ECO:0000256" key="2">
    <source>
        <dbReference type="SAM" id="MobiDB-lite"/>
    </source>
</evidence>
<dbReference type="OrthoDB" id="332250at2759"/>
<keyword evidence="1" id="KW-0175">Coiled coil</keyword>
<dbReference type="PROSITE" id="PS50004">
    <property type="entry name" value="C2"/>
    <property type="match status" value="1"/>
</dbReference>
<dbReference type="Gene3D" id="2.60.40.150">
    <property type="entry name" value="C2 domain"/>
    <property type="match status" value="1"/>
</dbReference>
<dbReference type="AlphaFoldDB" id="A0A8S4PVF6"/>
<feature type="coiled-coil region" evidence="1">
    <location>
        <begin position="745"/>
        <end position="847"/>
    </location>
</feature>
<feature type="compositionally biased region" description="Basic and acidic residues" evidence="2">
    <location>
        <begin position="141"/>
        <end position="151"/>
    </location>
</feature>
<evidence type="ECO:0000313" key="5">
    <source>
        <dbReference type="Proteomes" id="UP000749559"/>
    </source>
</evidence>